<keyword evidence="3" id="KW-1185">Reference proteome</keyword>
<comment type="caution">
    <text evidence="2">The sequence shown here is derived from an EMBL/GenBank/DDBJ whole genome shotgun (WGS) entry which is preliminary data.</text>
</comment>
<proteinExistence type="predicted"/>
<gene>
    <name evidence="2" type="ORF">KI659_17890</name>
</gene>
<dbReference type="Proteomes" id="UP001319104">
    <property type="component" value="Unassembled WGS sequence"/>
</dbReference>
<accession>A0AAP2CQ64</accession>
<protein>
    <submittedName>
        <fullName evidence="2">Uncharacterized protein</fullName>
    </submittedName>
</protein>
<evidence type="ECO:0000256" key="1">
    <source>
        <dbReference type="SAM" id="MobiDB-lite"/>
    </source>
</evidence>
<evidence type="ECO:0000313" key="3">
    <source>
        <dbReference type="Proteomes" id="UP001319104"/>
    </source>
</evidence>
<name>A0AAP2CQ64_9BACT</name>
<feature type="region of interest" description="Disordered" evidence="1">
    <location>
        <begin position="503"/>
        <end position="527"/>
    </location>
</feature>
<evidence type="ECO:0000313" key="2">
    <source>
        <dbReference type="EMBL" id="MBS9525897.1"/>
    </source>
</evidence>
<dbReference type="AlphaFoldDB" id="A0AAP2CQ64"/>
<reference evidence="2 3" key="1">
    <citation type="submission" date="2021-05" db="EMBL/GenBank/DDBJ databases">
        <authorList>
            <person name="Zhang Z.D."/>
            <person name="Osman G."/>
        </authorList>
    </citation>
    <scope>NUCLEOTIDE SEQUENCE [LARGE SCALE GENOMIC DNA]</scope>
    <source>
        <strain evidence="2 3">KCTC 32217</strain>
    </source>
</reference>
<dbReference type="RefSeq" id="WP_213946757.1">
    <property type="nucleotide sequence ID" value="NZ_JAHCMY010000023.1"/>
</dbReference>
<feature type="compositionally biased region" description="Basic and acidic residues" evidence="1">
    <location>
        <begin position="510"/>
        <end position="519"/>
    </location>
</feature>
<dbReference type="EMBL" id="JAHCMY010000023">
    <property type="protein sequence ID" value="MBS9525897.1"/>
    <property type="molecule type" value="Genomic_DNA"/>
</dbReference>
<organism evidence="2 3">
    <name type="scientific">Litoribacter ruber</name>
    <dbReference type="NCBI Taxonomy" id="702568"/>
    <lineage>
        <taxon>Bacteria</taxon>
        <taxon>Pseudomonadati</taxon>
        <taxon>Bacteroidota</taxon>
        <taxon>Cytophagia</taxon>
        <taxon>Cytophagales</taxon>
        <taxon>Cyclobacteriaceae</taxon>
        <taxon>Litoribacter</taxon>
    </lineage>
</organism>
<sequence length="527" mass="57176">MKKILLTIGLVLLYLSVFGQSPQTMSYQAVIRNSKNELVANSTVSMRISIIQGSEIGEAVYIETQRINTNHNGLLSIAIGNGSVVEGNFGQIAWGSGPFFLKSETDVNGGTNYDVIGIIQLMSVPYALYAEQTGQASSVHWLNIIGGPSIEDLRGEKGDPGVGTNIIGSVETQHRLPQAYEGEIGNVYLVKDSGHGWMWDGTEFIDVGLIQGPKGETGPQGLSAFEVWKGIDENSQKTFDDYVEALKGKDGLSAFELWRMQSGNSNKGITDFYNSMVGEKGDPGVGTRIVGSLATEEDLQHNYRGEIGDVFVAQDSGYGWMWDGEGFINVGPIRGPQGERGKEGFSAFEVWTHIPGNEEKSLDEYLIAIKGDKGDTGAGTKIVGVVETEKDLPIFHFGEVGDLFMVSETGHAWMWDGIGYVDVGNIRGPQGEKGEKGEAFAFEDLTEAQRESLRGAQGLSAFQEWSLLPGNEEKGFDVFISELRGEDGKSFGFEDFTPEQLASLQGAPGEDGKAFKYEDFTSEQLAS</sequence>